<proteinExistence type="predicted"/>
<organism evidence="1 2">
    <name type="scientific">Undibacterium terreum</name>
    <dbReference type="NCBI Taxonomy" id="1224302"/>
    <lineage>
        <taxon>Bacteria</taxon>
        <taxon>Pseudomonadati</taxon>
        <taxon>Pseudomonadota</taxon>
        <taxon>Betaproteobacteria</taxon>
        <taxon>Burkholderiales</taxon>
        <taxon>Oxalobacteraceae</taxon>
        <taxon>Undibacterium</taxon>
    </lineage>
</organism>
<evidence type="ECO:0000313" key="1">
    <source>
        <dbReference type="EMBL" id="GGC82808.1"/>
    </source>
</evidence>
<dbReference type="Proteomes" id="UP000637423">
    <property type="component" value="Unassembled WGS sequence"/>
</dbReference>
<keyword evidence="2" id="KW-1185">Reference proteome</keyword>
<reference evidence="1" key="1">
    <citation type="journal article" date="2014" name="Int. J. Syst. Evol. Microbiol.">
        <title>Complete genome sequence of Corynebacterium casei LMG S-19264T (=DSM 44701T), isolated from a smear-ripened cheese.</title>
        <authorList>
            <consortium name="US DOE Joint Genome Institute (JGI-PGF)"/>
            <person name="Walter F."/>
            <person name="Albersmeier A."/>
            <person name="Kalinowski J."/>
            <person name="Ruckert C."/>
        </authorList>
    </citation>
    <scope>NUCLEOTIDE SEQUENCE</scope>
    <source>
        <strain evidence="1">CGMCC 1.10998</strain>
    </source>
</reference>
<name>A0A916XM17_9BURK</name>
<sequence length="686" mass="70099">MTDHTSSLEYKHMQFRPLHQDLALKKISTSLSLCGLLVLAACGGGGGGSSSTTPTTPTTPVIPPVTSLTITGVAATSAPLVAANIKVVDAKGAAVSLVDANGGSIPYGTTNTADGSYRLNLSSSGITMPLLIQAAGRDVTGNSVILYSMLQATTSPTIANITPLSTAVVAEILGANPRSVFNNAASNASSIALLSNATMLAAASTHIKTIVAANLTDAKITNTKTLDFFQDATFVTNKTLLDVALEGLTVRIAKDSNGNDQLQISNKFAIPGLPDVTVDLATAKTELAKTTGTTLANAVKSTAKTTVVTSPLATASTMDNLTIALNKAIAQGSAASAFSGYIATAAMPAPGSSGTGTYTYNGRSAAALTAKLAGYAANNYQLSKLQIMGCADTPSTPLKACVYFQVGATVSDNSGKTVDLFYDTVTYNKTSTSWTFSGNGRNTSTEVYPLAYASYGMDGSLTSGSTNPSVGVEIAIVGESPPGTKSMDGAIVQLLSGYSVPFAYCGGTYLCASSSPSVPASATGELKDFLLQQPALGWIGSKDGQAGAKYVISTTAANASATQNLSVYLPASVPSDYVTSQFPALDGVSASNPVVPAALIAGTNLNWANWAAANPDSHVFMLRFIISSDGAAPIVSDFSVPNDLSTTTTLAATTIPDGYVPSSYQLLIGAQDNLGRRFFTTYKSAP</sequence>
<gene>
    <name evidence="1" type="ORF">GCM10011396_32670</name>
</gene>
<accession>A0A916XM17</accession>
<dbReference type="AlphaFoldDB" id="A0A916XM17"/>
<reference evidence="1" key="2">
    <citation type="submission" date="2020-09" db="EMBL/GenBank/DDBJ databases">
        <authorList>
            <person name="Sun Q."/>
            <person name="Zhou Y."/>
        </authorList>
    </citation>
    <scope>NUCLEOTIDE SEQUENCE</scope>
    <source>
        <strain evidence="1">CGMCC 1.10998</strain>
    </source>
</reference>
<protein>
    <submittedName>
        <fullName evidence="1">Uncharacterized protein</fullName>
    </submittedName>
</protein>
<evidence type="ECO:0000313" key="2">
    <source>
        <dbReference type="Proteomes" id="UP000637423"/>
    </source>
</evidence>
<comment type="caution">
    <text evidence="1">The sequence shown here is derived from an EMBL/GenBank/DDBJ whole genome shotgun (WGS) entry which is preliminary data.</text>
</comment>
<dbReference type="EMBL" id="BMED01000003">
    <property type="protein sequence ID" value="GGC82808.1"/>
    <property type="molecule type" value="Genomic_DNA"/>
</dbReference>